<name>A0A843VHN8_COLES</name>
<evidence type="ECO:0000313" key="3">
    <source>
        <dbReference type="EMBL" id="MQL91883.1"/>
    </source>
</evidence>
<dbReference type="PANTHER" id="PTHR45669">
    <property type="entry name" value="GLUTAREDOXIN DOMAIN-CONTAINING CYSTEINE-RICH PROTEIN CG12206-RELATED"/>
    <property type="match status" value="1"/>
</dbReference>
<feature type="domain" description="Glutaredoxin" evidence="2">
    <location>
        <begin position="105"/>
        <end position="173"/>
    </location>
</feature>
<feature type="region of interest" description="Disordered" evidence="1">
    <location>
        <begin position="1"/>
        <end position="33"/>
    </location>
</feature>
<dbReference type="Pfam" id="PF23733">
    <property type="entry name" value="GRXCR1-2_C"/>
    <property type="match status" value="1"/>
</dbReference>
<proteinExistence type="predicted"/>
<dbReference type="CDD" id="cd03031">
    <property type="entry name" value="GRX_GRX_like"/>
    <property type="match status" value="1"/>
</dbReference>
<dbReference type="SMR" id="A0A843VHN8"/>
<evidence type="ECO:0000256" key="1">
    <source>
        <dbReference type="SAM" id="MobiDB-lite"/>
    </source>
</evidence>
<dbReference type="PANTHER" id="PTHR45669:SF60">
    <property type="entry name" value="GLUTAREDOXIN FAMILY PROTEIN, EXPRESSED"/>
    <property type="match status" value="1"/>
</dbReference>
<organism evidence="3 4">
    <name type="scientific">Colocasia esculenta</name>
    <name type="common">Wild taro</name>
    <name type="synonym">Arum esculentum</name>
    <dbReference type="NCBI Taxonomy" id="4460"/>
    <lineage>
        <taxon>Eukaryota</taxon>
        <taxon>Viridiplantae</taxon>
        <taxon>Streptophyta</taxon>
        <taxon>Embryophyta</taxon>
        <taxon>Tracheophyta</taxon>
        <taxon>Spermatophyta</taxon>
        <taxon>Magnoliopsida</taxon>
        <taxon>Liliopsida</taxon>
        <taxon>Araceae</taxon>
        <taxon>Aroideae</taxon>
        <taxon>Colocasieae</taxon>
        <taxon>Colocasia</taxon>
    </lineage>
</organism>
<reference evidence="3" key="1">
    <citation type="submission" date="2017-07" db="EMBL/GenBank/DDBJ databases">
        <title>Taro Niue Genome Assembly and Annotation.</title>
        <authorList>
            <person name="Atibalentja N."/>
            <person name="Keating K."/>
            <person name="Fields C.J."/>
        </authorList>
    </citation>
    <scope>NUCLEOTIDE SEQUENCE</scope>
    <source>
        <strain evidence="3">Niue_2</strain>
        <tissue evidence="3">Leaf</tissue>
    </source>
</reference>
<dbReference type="InterPro" id="IPR036249">
    <property type="entry name" value="Thioredoxin-like_sf"/>
</dbReference>
<comment type="caution">
    <text evidence="3">The sequence shown here is derived from an EMBL/GenBank/DDBJ whole genome shotgun (WGS) entry which is preliminary data.</text>
</comment>
<evidence type="ECO:0000259" key="2">
    <source>
        <dbReference type="Pfam" id="PF00462"/>
    </source>
</evidence>
<dbReference type="SUPFAM" id="SSF52833">
    <property type="entry name" value="Thioredoxin-like"/>
    <property type="match status" value="1"/>
</dbReference>
<dbReference type="AlphaFoldDB" id="A0A843VHN8"/>
<dbReference type="PROSITE" id="PS51354">
    <property type="entry name" value="GLUTAREDOXIN_2"/>
    <property type="match status" value="1"/>
</dbReference>
<dbReference type="OrthoDB" id="423313at2759"/>
<dbReference type="Gene3D" id="3.40.30.10">
    <property type="entry name" value="Glutaredoxin"/>
    <property type="match status" value="1"/>
</dbReference>
<protein>
    <recommendedName>
        <fullName evidence="2">Glutaredoxin domain-containing protein</fullName>
    </recommendedName>
</protein>
<dbReference type="InterPro" id="IPR002109">
    <property type="entry name" value="Glutaredoxin"/>
</dbReference>
<evidence type="ECO:0000313" key="4">
    <source>
        <dbReference type="Proteomes" id="UP000652761"/>
    </source>
</evidence>
<accession>A0A843VHN8</accession>
<dbReference type="Proteomes" id="UP000652761">
    <property type="component" value="Unassembled WGS sequence"/>
</dbReference>
<dbReference type="EMBL" id="NMUH01001389">
    <property type="protein sequence ID" value="MQL91883.1"/>
    <property type="molecule type" value="Genomic_DNA"/>
</dbReference>
<gene>
    <name evidence="3" type="ORF">Taro_024509</name>
</gene>
<dbReference type="Pfam" id="PF00462">
    <property type="entry name" value="Glutaredoxin"/>
    <property type="match status" value="1"/>
</dbReference>
<keyword evidence="4" id="KW-1185">Reference proteome</keyword>
<sequence>MDCLDDRPPFAASPSGAARPKKPSFFLKSSSFHHHQPPAKEIYKVGNGCPLPSPGVASPKPLWKQPCEDPPLAGSEIYTSAANALRRSSSYRSGRAAAARWPPKVVLYSTSLRGVRRTYEDCCAVRNILRGFRVAVDERDVSMDALLRRELQSRLGGGKAPVALPQVFIGERWVGGAEEIRLMFESGDLTKLLEGVARQDPRFVCRTCGGMRFVPCFGCSGSRKVFDEEEGQLRRCPDCNENGLVRCPDCC</sequence>